<accession>A0A347WFP0</accession>
<dbReference type="RefSeq" id="WP_118963477.1">
    <property type="nucleotide sequence ID" value="NZ_JBDNYX010000075.1"/>
</dbReference>
<protein>
    <recommendedName>
        <fullName evidence="3">SGNH hydrolase-type esterase domain-containing protein</fullName>
    </recommendedName>
</protein>
<name>A0A347WFP0_9PROT</name>
<dbReference type="Proteomes" id="UP000264120">
    <property type="component" value="Chromosome"/>
</dbReference>
<dbReference type="AlphaFoldDB" id="A0A347WFP0"/>
<evidence type="ECO:0008006" key="3">
    <source>
        <dbReference type="Google" id="ProtNLM"/>
    </source>
</evidence>
<gene>
    <name evidence="1" type="ORF">CD178_02939</name>
</gene>
<dbReference type="KEGG" id="ksc:CD178_02939"/>
<dbReference type="GO" id="GO:0016788">
    <property type="term" value="F:hydrolase activity, acting on ester bonds"/>
    <property type="evidence" value="ECO:0007669"/>
    <property type="project" value="UniProtKB-ARBA"/>
</dbReference>
<dbReference type="SUPFAM" id="SSF52266">
    <property type="entry name" value="SGNH hydrolase"/>
    <property type="match status" value="1"/>
</dbReference>
<proteinExistence type="predicted"/>
<evidence type="ECO:0000313" key="1">
    <source>
        <dbReference type="EMBL" id="AXY23683.1"/>
    </source>
</evidence>
<sequence>MQRLTLFAKGNVDIHDSLHSCRIGGVLRWNGISDVIRKNYSGLTARVRHETWTRSDALLAATGVVPASVAERDLPLGSYPAASQFSDALFTIPSDAVILSIQADVTCSILRHRTEGYYLYAPDITDWREEDRAWLRREFEPLGLLTPEQSMANLAAIVSRLQAVRDVPVMIYNLSFIMPGDGVHCYLGLDETYPTRIRRFNLALVELSQEIGISIIDVDAIVARHGSDRLKLDTVHLTPEGYEEVTKETVRVMDDIGVFDNVGNRNS</sequence>
<dbReference type="EMBL" id="CP023036">
    <property type="protein sequence ID" value="AXY23683.1"/>
    <property type="molecule type" value="Genomic_DNA"/>
</dbReference>
<evidence type="ECO:0000313" key="2">
    <source>
        <dbReference type="Proteomes" id="UP000264120"/>
    </source>
</evidence>
<organism evidence="1 2">
    <name type="scientific">Komagataeibacter saccharivorans</name>
    <dbReference type="NCBI Taxonomy" id="265959"/>
    <lineage>
        <taxon>Bacteria</taxon>
        <taxon>Pseudomonadati</taxon>
        <taxon>Pseudomonadota</taxon>
        <taxon>Alphaproteobacteria</taxon>
        <taxon>Acetobacterales</taxon>
        <taxon>Acetobacteraceae</taxon>
        <taxon>Komagataeibacter</taxon>
    </lineage>
</organism>
<dbReference type="InterPro" id="IPR036514">
    <property type="entry name" value="SGNH_hydro_sf"/>
</dbReference>
<reference evidence="1 2" key="1">
    <citation type="submission" date="2017-08" db="EMBL/GenBank/DDBJ databases">
        <title>Complete genome sequence of Gluconacetobacter saccharivorans CV1 isolated from Fermented Vinegar.</title>
        <authorList>
            <person name="Kim S.-Y."/>
        </authorList>
    </citation>
    <scope>NUCLEOTIDE SEQUENCE [LARGE SCALE GENOMIC DNA]</scope>
    <source>
        <strain evidence="1 2">CV1</strain>
    </source>
</reference>
<dbReference type="Gene3D" id="3.40.50.1110">
    <property type="entry name" value="SGNH hydrolase"/>
    <property type="match status" value="1"/>
</dbReference>
<keyword evidence="2" id="KW-1185">Reference proteome</keyword>
<dbReference type="OrthoDB" id="7279604at2"/>